<gene>
    <name evidence="2" type="primary">LEA2_0</name>
    <name evidence="2" type="ORF">CM83_336</name>
</gene>
<evidence type="ECO:0000256" key="1">
    <source>
        <dbReference type="SAM" id="MobiDB-lite"/>
    </source>
</evidence>
<reference evidence="2" key="1">
    <citation type="journal article" date="2014" name="PLoS ONE">
        <title>Transcriptome-Based Identification of ABC Transporters in the Western Tarnished Plant Bug Lygus hesperus.</title>
        <authorList>
            <person name="Hull J.J."/>
            <person name="Chaney K."/>
            <person name="Geib S.M."/>
            <person name="Fabrick J.A."/>
            <person name="Brent C.S."/>
            <person name="Walsh D."/>
            <person name="Lavine L.C."/>
        </authorList>
    </citation>
    <scope>NUCLEOTIDE SEQUENCE</scope>
</reference>
<dbReference type="AlphaFoldDB" id="A0A0A9X0V0"/>
<reference evidence="2" key="2">
    <citation type="submission" date="2014-07" db="EMBL/GenBank/DDBJ databases">
        <authorList>
            <person name="Hull J."/>
        </authorList>
    </citation>
    <scope>NUCLEOTIDE SEQUENCE</scope>
</reference>
<dbReference type="GO" id="GO:0015066">
    <property type="term" value="F:alpha-amylase inhibitor activity"/>
    <property type="evidence" value="ECO:0007669"/>
    <property type="project" value="UniProtKB-KW"/>
</dbReference>
<protein>
    <submittedName>
        <fullName evidence="2">Alpha-amylase inhibitor 2</fullName>
    </submittedName>
</protein>
<dbReference type="EMBL" id="GBHO01029252">
    <property type="protein sequence ID" value="JAG14352.1"/>
    <property type="molecule type" value="Transcribed_RNA"/>
</dbReference>
<evidence type="ECO:0000313" key="2">
    <source>
        <dbReference type="EMBL" id="JAG14352.1"/>
    </source>
</evidence>
<proteinExistence type="predicted"/>
<accession>A0A0A9X0V0</accession>
<keyword evidence="2" id="KW-0022">Alpha-amylase inhibitor</keyword>
<feature type="region of interest" description="Disordered" evidence="1">
    <location>
        <begin position="29"/>
        <end position="75"/>
    </location>
</feature>
<name>A0A0A9X0V0_LYGHE</name>
<organism evidence="2">
    <name type="scientific">Lygus hesperus</name>
    <name type="common">Western plant bug</name>
    <dbReference type="NCBI Taxonomy" id="30085"/>
    <lineage>
        <taxon>Eukaryota</taxon>
        <taxon>Metazoa</taxon>
        <taxon>Ecdysozoa</taxon>
        <taxon>Arthropoda</taxon>
        <taxon>Hexapoda</taxon>
        <taxon>Insecta</taxon>
        <taxon>Pterygota</taxon>
        <taxon>Neoptera</taxon>
        <taxon>Paraneoptera</taxon>
        <taxon>Hemiptera</taxon>
        <taxon>Heteroptera</taxon>
        <taxon>Panheteroptera</taxon>
        <taxon>Cimicomorpha</taxon>
        <taxon>Miridae</taxon>
        <taxon>Mirini</taxon>
        <taxon>Lygus</taxon>
    </lineage>
</organism>
<feature type="compositionally biased region" description="Acidic residues" evidence="1">
    <location>
        <begin position="39"/>
        <end position="48"/>
    </location>
</feature>
<feature type="compositionally biased region" description="Acidic residues" evidence="1">
    <location>
        <begin position="56"/>
        <end position="73"/>
    </location>
</feature>
<sequence length="109" mass="12300">MIACNDEIGGEILGCHDVEMIAVVQQKTFKGTPAPDSNNNDEDYDEPDYQMGGAEEVQEDSDYVPDPETDDSSEVSFRCEVETYSLREKVKKKLLVQLEKIKQNLLLLL</sequence>